<reference evidence="3" key="1">
    <citation type="journal article" date="2019" name="Int. J. Syst. Evol. Microbiol.">
        <title>The Global Catalogue of Microorganisms (GCM) 10K type strain sequencing project: providing services to taxonomists for standard genome sequencing and annotation.</title>
        <authorList>
            <consortium name="The Broad Institute Genomics Platform"/>
            <consortium name="The Broad Institute Genome Sequencing Center for Infectious Disease"/>
            <person name="Wu L."/>
            <person name="Ma J."/>
        </authorList>
    </citation>
    <scope>NUCLEOTIDE SEQUENCE [LARGE SCALE GENOMIC DNA]</scope>
    <source>
        <strain evidence="3">CCUG 48316</strain>
    </source>
</reference>
<protein>
    <submittedName>
        <fullName evidence="2">Uncharacterized protein</fullName>
    </submittedName>
</protein>
<keyword evidence="1" id="KW-0732">Signal</keyword>
<name>A0ABW2BDP5_9HYPH</name>
<comment type="caution">
    <text evidence="2">The sequence shown here is derived from an EMBL/GenBank/DDBJ whole genome shotgun (WGS) entry which is preliminary data.</text>
</comment>
<gene>
    <name evidence="2" type="ORF">ACFQE0_01605</name>
</gene>
<dbReference type="Proteomes" id="UP001596292">
    <property type="component" value="Unassembled WGS sequence"/>
</dbReference>
<dbReference type="EMBL" id="JBHSWN010000001">
    <property type="protein sequence ID" value="MFC6788439.1"/>
    <property type="molecule type" value="Genomic_DNA"/>
</dbReference>
<keyword evidence="3" id="KW-1185">Reference proteome</keyword>
<feature type="signal peptide" evidence="1">
    <location>
        <begin position="1"/>
        <end position="21"/>
    </location>
</feature>
<organism evidence="2 3">
    <name type="scientific">Methylobacterium komagatae</name>
    <dbReference type="NCBI Taxonomy" id="374425"/>
    <lineage>
        <taxon>Bacteria</taxon>
        <taxon>Pseudomonadati</taxon>
        <taxon>Pseudomonadota</taxon>
        <taxon>Alphaproteobacteria</taxon>
        <taxon>Hyphomicrobiales</taxon>
        <taxon>Methylobacteriaceae</taxon>
        <taxon>Methylobacterium</taxon>
    </lineage>
</organism>
<evidence type="ECO:0000256" key="1">
    <source>
        <dbReference type="SAM" id="SignalP"/>
    </source>
</evidence>
<evidence type="ECO:0000313" key="3">
    <source>
        <dbReference type="Proteomes" id="UP001596292"/>
    </source>
</evidence>
<dbReference type="RefSeq" id="WP_378966477.1">
    <property type="nucleotide sequence ID" value="NZ_JBHSWN010000001.1"/>
</dbReference>
<evidence type="ECO:0000313" key="2">
    <source>
        <dbReference type="EMBL" id="MFC6788439.1"/>
    </source>
</evidence>
<proteinExistence type="predicted"/>
<accession>A0ABW2BDP5</accession>
<sequence length="106" mass="11236">MKKTALALALAVMGWGSTAQADTITKSRFGCHAKAVTERLFQLVQAGDEAGFGQLLQANLASGECKSWKPGDEVVPQSKTLGYICLTPKDGGTCYWTPISAVEADK</sequence>
<feature type="chain" id="PRO_5045968028" evidence="1">
    <location>
        <begin position="22"/>
        <end position="106"/>
    </location>
</feature>